<dbReference type="EnsemblMetazoa" id="GPPI036326-RA">
    <property type="protein sequence ID" value="GPPI036326-PA"/>
    <property type="gene ID" value="GPPI036326"/>
</dbReference>
<dbReference type="VEuPathDB" id="VectorBase:GPPI036326"/>
<evidence type="ECO:0000256" key="9">
    <source>
        <dbReference type="SAM" id="Phobius"/>
    </source>
</evidence>
<keyword evidence="12" id="KW-1185">Reference proteome</keyword>
<dbReference type="InterPro" id="IPR048528">
    <property type="entry name" value="Lamp2-like_luminal"/>
</dbReference>
<keyword evidence="6 8" id="KW-0472">Membrane</keyword>
<dbReference type="STRING" id="67801.A0A1B0BPD1"/>
<evidence type="ECO:0000256" key="7">
    <source>
        <dbReference type="ARBA" id="ARBA00023180"/>
    </source>
</evidence>
<dbReference type="PROSITE" id="PS51407">
    <property type="entry name" value="LAMP_3"/>
    <property type="match status" value="1"/>
</dbReference>
<comment type="subcellular location">
    <subcellularLocation>
        <location evidence="1">Endosome membrane</location>
        <topology evidence="1">Single-pass type I membrane protein</topology>
    </subcellularLocation>
    <subcellularLocation>
        <location evidence="8">Membrane</location>
        <topology evidence="8">Single-pass type I membrane protein</topology>
    </subcellularLocation>
</comment>
<feature type="transmembrane region" description="Helical" evidence="9">
    <location>
        <begin position="100"/>
        <end position="120"/>
    </location>
</feature>
<sequence>MLQIVEYLKGFFTVIHSLVRRTITRIVAWRPFKGRIVYSSAFYKKERKREKKKKKKKKKIINNKIINNKESLKFNIRTNTHNHSLIIMKSLQLKATNSQIWLSLVYKLMLSICIIISLIVQFGQGIQLSAFTTKTPRITKYTTKSPASSSINHDATTSIYRFNATNGITCILISVDGLISIKYRNKLNEDVEADLYLPDNPILSGECEESNMEILTLEFKGFKLTMIFRKSSGGEGWYINQFKLDYSSSNSIFEHIDRPDIDVKLTSPSRTPMYFPTPVGKSYVCDKEQKVVMYAPDDSGDQSGHIAHLYLRDLHMQSFMFKESGKWGPSFHCSATGSYRDETAPLAVGTALAVAVLLIISGYGGWRYFKIKKVQYGSME</sequence>
<evidence type="ECO:0000256" key="1">
    <source>
        <dbReference type="ARBA" id="ARBA00004530"/>
    </source>
</evidence>
<reference evidence="11" key="2">
    <citation type="submission" date="2020-05" db="UniProtKB">
        <authorList>
            <consortium name="EnsemblMetazoa"/>
        </authorList>
    </citation>
    <scope>IDENTIFICATION</scope>
    <source>
        <strain evidence="11">IAEA</strain>
    </source>
</reference>
<evidence type="ECO:0000313" key="12">
    <source>
        <dbReference type="Proteomes" id="UP000092460"/>
    </source>
</evidence>
<dbReference type="Proteomes" id="UP000092460">
    <property type="component" value="Unassembled WGS sequence"/>
</dbReference>
<dbReference type="AlphaFoldDB" id="A0A1B0BPD1"/>
<feature type="domain" description="Lysosome-associated membrane glycoprotein 2-like luminal" evidence="10">
    <location>
        <begin position="156"/>
        <end position="293"/>
    </location>
</feature>
<keyword evidence="5 9" id="KW-1133">Transmembrane helix</keyword>
<keyword evidence="3" id="KW-0732">Signal</keyword>
<evidence type="ECO:0000256" key="8">
    <source>
        <dbReference type="PROSITE-ProRule" id="PRU00740"/>
    </source>
</evidence>
<dbReference type="Pfam" id="PF01299">
    <property type="entry name" value="Lamp2-like_luminal"/>
    <property type="match status" value="1"/>
</dbReference>
<dbReference type="Gene3D" id="2.40.160.110">
    <property type="match status" value="1"/>
</dbReference>
<reference evidence="12" key="1">
    <citation type="submission" date="2015-01" db="EMBL/GenBank/DDBJ databases">
        <authorList>
            <person name="Aksoy S."/>
            <person name="Warren W."/>
            <person name="Wilson R.K."/>
        </authorList>
    </citation>
    <scope>NUCLEOTIDE SEQUENCE [LARGE SCALE GENOMIC DNA]</scope>
    <source>
        <strain evidence="12">IAEA</strain>
    </source>
</reference>
<dbReference type="EMBL" id="JXJN01017884">
    <property type="status" value="NOT_ANNOTATED_CDS"/>
    <property type="molecule type" value="Genomic_DNA"/>
</dbReference>
<accession>A0A1B0BPD1</accession>
<comment type="similarity">
    <text evidence="8">Belongs to the LAMP family.</text>
</comment>
<organism evidence="11 12">
    <name type="scientific">Glossina palpalis gambiensis</name>
    <dbReference type="NCBI Taxonomy" id="67801"/>
    <lineage>
        <taxon>Eukaryota</taxon>
        <taxon>Metazoa</taxon>
        <taxon>Ecdysozoa</taxon>
        <taxon>Arthropoda</taxon>
        <taxon>Hexapoda</taxon>
        <taxon>Insecta</taxon>
        <taxon>Pterygota</taxon>
        <taxon>Neoptera</taxon>
        <taxon>Endopterygota</taxon>
        <taxon>Diptera</taxon>
        <taxon>Brachycera</taxon>
        <taxon>Muscomorpha</taxon>
        <taxon>Hippoboscoidea</taxon>
        <taxon>Glossinidae</taxon>
        <taxon>Glossina</taxon>
    </lineage>
</organism>
<comment type="caution">
    <text evidence="8">Lacks conserved residue(s) required for the propagation of feature annotation.</text>
</comment>
<evidence type="ECO:0000313" key="11">
    <source>
        <dbReference type="EnsemblMetazoa" id="GPPI036326-PA"/>
    </source>
</evidence>
<evidence type="ECO:0000256" key="4">
    <source>
        <dbReference type="ARBA" id="ARBA00022753"/>
    </source>
</evidence>
<proteinExistence type="inferred from homology"/>
<feature type="transmembrane region" description="Helical" evidence="9">
    <location>
        <begin position="346"/>
        <end position="366"/>
    </location>
</feature>
<dbReference type="GO" id="GO:0005886">
    <property type="term" value="C:plasma membrane"/>
    <property type="evidence" value="ECO:0007669"/>
    <property type="project" value="TreeGrafter"/>
</dbReference>
<dbReference type="GO" id="GO:0005765">
    <property type="term" value="C:lysosomal membrane"/>
    <property type="evidence" value="ECO:0007669"/>
    <property type="project" value="TreeGrafter"/>
</dbReference>
<dbReference type="GO" id="GO:0031902">
    <property type="term" value="C:late endosome membrane"/>
    <property type="evidence" value="ECO:0007669"/>
    <property type="project" value="TreeGrafter"/>
</dbReference>
<evidence type="ECO:0000256" key="2">
    <source>
        <dbReference type="ARBA" id="ARBA00022692"/>
    </source>
</evidence>
<dbReference type="PANTHER" id="PTHR11506:SF40">
    <property type="entry name" value="LYSOSOME-ASSOCIATED MEMBRANE GLYCOPROTEIN 5"/>
    <property type="match status" value="1"/>
</dbReference>
<keyword evidence="7" id="KW-0325">Glycoprotein</keyword>
<protein>
    <recommendedName>
        <fullName evidence="10">Lysosome-associated membrane glycoprotein 2-like luminal domain-containing protein</fullName>
    </recommendedName>
</protein>
<dbReference type="GO" id="GO:0072594">
    <property type="term" value="P:establishment of protein localization to organelle"/>
    <property type="evidence" value="ECO:0007669"/>
    <property type="project" value="TreeGrafter"/>
</dbReference>
<evidence type="ECO:0000256" key="6">
    <source>
        <dbReference type="ARBA" id="ARBA00023136"/>
    </source>
</evidence>
<keyword evidence="4" id="KW-0967">Endosome</keyword>
<evidence type="ECO:0000259" key="10">
    <source>
        <dbReference type="Pfam" id="PF01299"/>
    </source>
</evidence>
<dbReference type="PANTHER" id="PTHR11506">
    <property type="entry name" value="LYSOSOME-ASSOCIATED MEMBRANE GLYCOPROTEIN"/>
    <property type="match status" value="1"/>
</dbReference>
<dbReference type="InterPro" id="IPR002000">
    <property type="entry name" value="Lysosome-assoc_membr_glycop"/>
</dbReference>
<keyword evidence="2 8" id="KW-0812">Transmembrane</keyword>
<name>A0A1B0BPD1_9MUSC</name>
<evidence type="ECO:0000256" key="3">
    <source>
        <dbReference type="ARBA" id="ARBA00022729"/>
    </source>
</evidence>
<evidence type="ECO:0000256" key="5">
    <source>
        <dbReference type="ARBA" id="ARBA00022989"/>
    </source>
</evidence>